<keyword evidence="3" id="KW-1185">Reference proteome</keyword>
<evidence type="ECO:0000313" key="2">
    <source>
        <dbReference type="EMBL" id="MFD1722183.1"/>
    </source>
</evidence>
<dbReference type="RefSeq" id="WP_377935054.1">
    <property type="nucleotide sequence ID" value="NZ_JBHUEA010000017.1"/>
</dbReference>
<dbReference type="PIRSF" id="PIRSF010260">
    <property type="entry name" value="UCP010260"/>
    <property type="match status" value="1"/>
</dbReference>
<reference evidence="3" key="1">
    <citation type="journal article" date="2019" name="Int. J. Syst. Evol. Microbiol.">
        <title>The Global Catalogue of Microorganisms (GCM) 10K type strain sequencing project: providing services to taxonomists for standard genome sequencing and annotation.</title>
        <authorList>
            <consortium name="The Broad Institute Genomics Platform"/>
            <consortium name="The Broad Institute Genome Sequencing Center for Infectious Disease"/>
            <person name="Wu L."/>
            <person name="Ma J."/>
        </authorList>
    </citation>
    <scope>NUCLEOTIDE SEQUENCE [LARGE SCALE GENOMIC DNA]</scope>
    <source>
        <strain evidence="3">CGMCC 1.12471</strain>
    </source>
</reference>
<protein>
    <submittedName>
        <fullName evidence="2">DUF1990 family protein</fullName>
    </submittedName>
</protein>
<name>A0ABW4LG11_9MICO</name>
<accession>A0ABW4LG11</accession>
<dbReference type="EMBL" id="JBHUEA010000017">
    <property type="protein sequence ID" value="MFD1722183.1"/>
    <property type="molecule type" value="Genomic_DNA"/>
</dbReference>
<dbReference type="Pfam" id="PF09348">
    <property type="entry name" value="DUF1990"/>
    <property type="match status" value="1"/>
</dbReference>
<feature type="domain" description="DUF1990" evidence="1">
    <location>
        <begin position="15"/>
        <end position="167"/>
    </location>
</feature>
<comment type="caution">
    <text evidence="2">The sequence shown here is derived from an EMBL/GenBank/DDBJ whole genome shotgun (WGS) entry which is preliminary data.</text>
</comment>
<gene>
    <name evidence="2" type="ORF">ACFSBI_11540</name>
</gene>
<dbReference type="InterPro" id="IPR014457">
    <property type="entry name" value="UCP010260"/>
</dbReference>
<proteinExistence type="predicted"/>
<dbReference type="Proteomes" id="UP001597347">
    <property type="component" value="Unassembled WGS sequence"/>
</dbReference>
<evidence type="ECO:0000313" key="3">
    <source>
        <dbReference type="Proteomes" id="UP001597347"/>
    </source>
</evidence>
<organism evidence="2 3">
    <name type="scientific">Amnibacterium endophyticum</name>
    <dbReference type="NCBI Taxonomy" id="2109337"/>
    <lineage>
        <taxon>Bacteria</taxon>
        <taxon>Bacillati</taxon>
        <taxon>Actinomycetota</taxon>
        <taxon>Actinomycetes</taxon>
        <taxon>Micrococcales</taxon>
        <taxon>Microbacteriaceae</taxon>
        <taxon>Amnibacterium</taxon>
    </lineage>
</organism>
<sequence>MTPTYRFATGAVLTDAVPVGFRALRRTADVGPAEVFERQGAAVLDWAVQRRSGIAVRDPSSRDARRVEEGLEARVAIPLLRLGAVRLEVAAPVRVVRVLDGPDAIGFVYGTLRGHPEVGEESFVVRRERGRCVLELRALSRPAFPYSLAPLVGRTFQARYTTRYLEALAVPL</sequence>
<dbReference type="InterPro" id="IPR018960">
    <property type="entry name" value="DUF1990"/>
</dbReference>
<evidence type="ECO:0000259" key="1">
    <source>
        <dbReference type="Pfam" id="PF09348"/>
    </source>
</evidence>